<dbReference type="Gene3D" id="3.40.50.1820">
    <property type="entry name" value="alpha/beta hydrolase"/>
    <property type="match status" value="1"/>
</dbReference>
<dbReference type="GO" id="GO:0004252">
    <property type="term" value="F:serine-type endopeptidase activity"/>
    <property type="evidence" value="ECO:0007669"/>
    <property type="project" value="TreeGrafter"/>
</dbReference>
<comment type="caution">
    <text evidence="5">The sequence shown here is derived from an EMBL/GenBank/DDBJ whole genome shotgun (WGS) entry which is preliminary data.</text>
</comment>
<protein>
    <recommendedName>
        <fullName evidence="3">Dipeptidyl-peptidase V</fullName>
    </recommendedName>
</protein>
<evidence type="ECO:0000256" key="2">
    <source>
        <dbReference type="ARBA" id="ARBA00022801"/>
    </source>
</evidence>
<dbReference type="InterPro" id="IPR029058">
    <property type="entry name" value="AB_hydrolase_fold"/>
</dbReference>
<proteinExistence type="inferred from homology"/>
<dbReference type="GO" id="GO:0006508">
    <property type="term" value="P:proteolysis"/>
    <property type="evidence" value="ECO:0007669"/>
    <property type="project" value="InterPro"/>
</dbReference>
<keyword evidence="6" id="KW-1185">Reference proteome</keyword>
<evidence type="ECO:0000313" key="6">
    <source>
        <dbReference type="Proteomes" id="UP001218218"/>
    </source>
</evidence>
<dbReference type="EMBL" id="JARIHO010000011">
    <property type="protein sequence ID" value="KAJ7353306.1"/>
    <property type="molecule type" value="Genomic_DNA"/>
</dbReference>
<dbReference type="SUPFAM" id="SSF82171">
    <property type="entry name" value="DPP6 N-terminal domain-like"/>
    <property type="match status" value="1"/>
</dbReference>
<keyword evidence="2" id="KW-0378">Hydrolase</keyword>
<dbReference type="InterPro" id="IPR011042">
    <property type="entry name" value="6-blade_b-propeller_TolB-like"/>
</dbReference>
<evidence type="ECO:0000256" key="1">
    <source>
        <dbReference type="ARBA" id="ARBA00010040"/>
    </source>
</evidence>
<reference evidence="5" key="1">
    <citation type="submission" date="2023-03" db="EMBL/GenBank/DDBJ databases">
        <title>Massive genome expansion in bonnet fungi (Mycena s.s.) driven by repeated elements and novel gene families across ecological guilds.</title>
        <authorList>
            <consortium name="Lawrence Berkeley National Laboratory"/>
            <person name="Harder C.B."/>
            <person name="Miyauchi S."/>
            <person name="Viragh M."/>
            <person name="Kuo A."/>
            <person name="Thoen E."/>
            <person name="Andreopoulos B."/>
            <person name="Lu D."/>
            <person name="Skrede I."/>
            <person name="Drula E."/>
            <person name="Henrissat B."/>
            <person name="Morin E."/>
            <person name="Kohler A."/>
            <person name="Barry K."/>
            <person name="LaButti K."/>
            <person name="Morin E."/>
            <person name="Salamov A."/>
            <person name="Lipzen A."/>
            <person name="Mereny Z."/>
            <person name="Hegedus B."/>
            <person name="Baldrian P."/>
            <person name="Stursova M."/>
            <person name="Weitz H."/>
            <person name="Taylor A."/>
            <person name="Grigoriev I.V."/>
            <person name="Nagy L.G."/>
            <person name="Martin F."/>
            <person name="Kauserud H."/>
        </authorList>
    </citation>
    <scope>NUCLEOTIDE SEQUENCE</scope>
    <source>
        <strain evidence="5">CBHHK002</strain>
    </source>
</reference>
<evidence type="ECO:0000259" key="4">
    <source>
        <dbReference type="Pfam" id="PF00326"/>
    </source>
</evidence>
<dbReference type="InterPro" id="IPR001375">
    <property type="entry name" value="Peptidase_S9_cat"/>
</dbReference>
<dbReference type="AlphaFoldDB" id="A0AAD7EUV5"/>
<sequence length="657" mass="71681">MPITSQDTVNADQINGLSLSFAGDRVVYCVGPAFRAKDAHKTQAPWLADVGIAESARKITSGLFNDRAPKFHPKSGDVFFLSDRHNAGSEPQIYRIFSREFGGDPEPLTPTENVRGVSALEISLDGRWLAYISADEPADKGEEDKDTYVIVWRAPKNLGRLRVIDLSGRIKGVHTAVSVNQHVETFTWSPDSTRILYRLADSPDIESEALPISENIVSIQEKGGDLHFGFTHVMTHDRQLFLNSVWTEPGRFYFLHSEDYAAATPALWRCETTPGASPTRVAFGDTDDAAGLVRLSNEVAVGVACGLETRIEIAGPNSTSFTAFETSEDAFASWDIKQVNGKYIFVALRSSGVTAEVDNIWSGSTVPGTKGVLSTRLSSHHEWVSGKELPQCAPFYWSIEDGTALQGVATYPRGQSLKNLPTVVVPHGGPYWRDVVDLHINLSYRYMLASHGFLVLNPNYRGSQGRGNDFAKAARGGMGGLDYADIESMVEAAIKRGYANPNKVAIAGWSNGGYLSAWACTRPNSIWKTAIIGAGATDWGGMAICCDIPAAVLDFAGSAPWTPRDPKRFPHYLKGCAMADVKNVKVPVLVLHGQEDVRVPVSQAIGFMRGLVREGDEAASAASKLIIYPREGHIFEERAHAEDQLTRVLAHLQKYIA</sequence>
<evidence type="ECO:0000256" key="3">
    <source>
        <dbReference type="ARBA" id="ARBA00032829"/>
    </source>
</evidence>
<dbReference type="Gene3D" id="2.120.10.30">
    <property type="entry name" value="TolB, C-terminal domain"/>
    <property type="match status" value="1"/>
</dbReference>
<organism evidence="5 6">
    <name type="scientific">Mycena albidolilacea</name>
    <dbReference type="NCBI Taxonomy" id="1033008"/>
    <lineage>
        <taxon>Eukaryota</taxon>
        <taxon>Fungi</taxon>
        <taxon>Dikarya</taxon>
        <taxon>Basidiomycota</taxon>
        <taxon>Agaricomycotina</taxon>
        <taxon>Agaricomycetes</taxon>
        <taxon>Agaricomycetidae</taxon>
        <taxon>Agaricales</taxon>
        <taxon>Marasmiineae</taxon>
        <taxon>Mycenaceae</taxon>
        <taxon>Mycena</taxon>
    </lineage>
</organism>
<evidence type="ECO:0000313" key="5">
    <source>
        <dbReference type="EMBL" id="KAJ7353306.1"/>
    </source>
</evidence>
<gene>
    <name evidence="5" type="ORF">DFH08DRAFT_804871</name>
</gene>
<dbReference type="Proteomes" id="UP001218218">
    <property type="component" value="Unassembled WGS sequence"/>
</dbReference>
<name>A0AAD7EUV5_9AGAR</name>
<dbReference type="SUPFAM" id="SSF53474">
    <property type="entry name" value="alpha/beta-Hydrolases"/>
    <property type="match status" value="1"/>
</dbReference>
<dbReference type="PANTHER" id="PTHR42776:SF27">
    <property type="entry name" value="DIPEPTIDYL PEPTIDASE FAMILY MEMBER 6"/>
    <property type="match status" value="1"/>
</dbReference>
<comment type="similarity">
    <text evidence="1">Belongs to the peptidase S9C family.</text>
</comment>
<dbReference type="PANTHER" id="PTHR42776">
    <property type="entry name" value="SERINE PEPTIDASE S9 FAMILY MEMBER"/>
    <property type="match status" value="1"/>
</dbReference>
<feature type="domain" description="Peptidase S9 prolyl oligopeptidase catalytic" evidence="4">
    <location>
        <begin position="445"/>
        <end position="656"/>
    </location>
</feature>
<dbReference type="Pfam" id="PF00326">
    <property type="entry name" value="Peptidase_S9"/>
    <property type="match status" value="1"/>
</dbReference>
<accession>A0AAD7EUV5</accession>